<protein>
    <submittedName>
        <fullName evidence="5">NFKB inhibitor delta</fullName>
    </submittedName>
</protein>
<name>A0A8D0BD84_SALMN</name>
<proteinExistence type="predicted"/>
<dbReference type="OMA" id="NACDVNG"/>
<feature type="repeat" description="ANK" evidence="3">
    <location>
        <begin position="64"/>
        <end position="96"/>
    </location>
</feature>
<dbReference type="PANTHER" id="PTHR24124:SF7">
    <property type="entry name" value="NF-KAPPA-B INHIBITOR DELTA"/>
    <property type="match status" value="1"/>
</dbReference>
<evidence type="ECO:0000256" key="1">
    <source>
        <dbReference type="ARBA" id="ARBA00022737"/>
    </source>
</evidence>
<dbReference type="AlphaFoldDB" id="A0A8D0BD84"/>
<keyword evidence="2 3" id="KW-0040">ANK repeat</keyword>
<dbReference type="GO" id="GO:0010468">
    <property type="term" value="P:regulation of gene expression"/>
    <property type="evidence" value="ECO:0007669"/>
    <property type="project" value="TreeGrafter"/>
</dbReference>
<feature type="region of interest" description="Disordered" evidence="4">
    <location>
        <begin position="267"/>
        <end position="291"/>
    </location>
</feature>
<evidence type="ECO:0000256" key="2">
    <source>
        <dbReference type="ARBA" id="ARBA00023043"/>
    </source>
</evidence>
<keyword evidence="6" id="KW-1185">Reference proteome</keyword>
<feature type="repeat" description="ANK" evidence="3">
    <location>
        <begin position="225"/>
        <end position="261"/>
    </location>
</feature>
<reference evidence="5" key="1">
    <citation type="submission" date="2025-08" db="UniProtKB">
        <authorList>
            <consortium name="Ensembl"/>
        </authorList>
    </citation>
    <scope>IDENTIFICATION</scope>
</reference>
<dbReference type="Proteomes" id="UP000694421">
    <property type="component" value="Unplaced"/>
</dbReference>
<dbReference type="InterPro" id="IPR036770">
    <property type="entry name" value="Ankyrin_rpt-contain_sf"/>
</dbReference>
<sequence>VERGSWELQFPTSAFWRTTLFSSIHFLLFRRYLHLVVAQGLRPLAYAAAEVLQNYGQLDVKEHRGKTPLLVAAAANQPEIVKDLIMLGADVNAVDQKGQTVLHLGATYGLPRVIEVTECASVACNTDISFCAVMAGLTPLHCAVIAHNAAFQAENMELLSQHHLQDFLLCIQLLLHLGADYKSQDLKSNKTILHLAVQAGNLPLIQILLQLPERELQHFVNMKAHGNTALHMAAGLHGHRFQEEIVRLLLQHWADPSTRNLENEQPVHLLAPGPGTEQVARVAPPAQDAQP</sequence>
<evidence type="ECO:0000313" key="5">
    <source>
        <dbReference type="Ensembl" id="ENSSMRP00000006117.1"/>
    </source>
</evidence>
<dbReference type="PROSITE" id="PS50088">
    <property type="entry name" value="ANK_REPEAT"/>
    <property type="match status" value="3"/>
</dbReference>
<feature type="repeat" description="ANK" evidence="3">
    <location>
        <begin position="188"/>
        <end position="210"/>
    </location>
</feature>
<dbReference type="Pfam" id="PF12796">
    <property type="entry name" value="Ank_2"/>
    <property type="match status" value="2"/>
</dbReference>
<dbReference type="SUPFAM" id="SSF48403">
    <property type="entry name" value="Ankyrin repeat"/>
    <property type="match status" value="1"/>
</dbReference>
<dbReference type="Gene3D" id="1.25.40.20">
    <property type="entry name" value="Ankyrin repeat-containing domain"/>
    <property type="match status" value="1"/>
</dbReference>
<evidence type="ECO:0000256" key="4">
    <source>
        <dbReference type="SAM" id="MobiDB-lite"/>
    </source>
</evidence>
<dbReference type="SMART" id="SM00248">
    <property type="entry name" value="ANK"/>
    <property type="match status" value="4"/>
</dbReference>
<dbReference type="GeneTree" id="ENSGT00940000153695"/>
<dbReference type="GO" id="GO:0005634">
    <property type="term" value="C:nucleus"/>
    <property type="evidence" value="ECO:0007669"/>
    <property type="project" value="TreeGrafter"/>
</dbReference>
<keyword evidence="1" id="KW-0677">Repeat</keyword>
<reference evidence="5" key="2">
    <citation type="submission" date="2025-09" db="UniProtKB">
        <authorList>
            <consortium name="Ensembl"/>
        </authorList>
    </citation>
    <scope>IDENTIFICATION</scope>
</reference>
<evidence type="ECO:0000313" key="6">
    <source>
        <dbReference type="Proteomes" id="UP000694421"/>
    </source>
</evidence>
<dbReference type="InterPro" id="IPR002110">
    <property type="entry name" value="Ankyrin_rpt"/>
</dbReference>
<dbReference type="PROSITE" id="PS50297">
    <property type="entry name" value="ANK_REP_REGION"/>
    <property type="match status" value="3"/>
</dbReference>
<dbReference type="Ensembl" id="ENSSMRT00000007155.1">
    <property type="protein sequence ID" value="ENSSMRP00000006117.1"/>
    <property type="gene ID" value="ENSSMRG00000004925.1"/>
</dbReference>
<accession>A0A8D0BD84</accession>
<evidence type="ECO:0000256" key="3">
    <source>
        <dbReference type="PROSITE-ProRule" id="PRU00023"/>
    </source>
</evidence>
<organism evidence="5 6">
    <name type="scientific">Salvator merianae</name>
    <name type="common">Argentine black and white tegu</name>
    <name type="synonym">Tupinambis merianae</name>
    <dbReference type="NCBI Taxonomy" id="96440"/>
    <lineage>
        <taxon>Eukaryota</taxon>
        <taxon>Metazoa</taxon>
        <taxon>Chordata</taxon>
        <taxon>Craniata</taxon>
        <taxon>Vertebrata</taxon>
        <taxon>Euteleostomi</taxon>
        <taxon>Lepidosauria</taxon>
        <taxon>Squamata</taxon>
        <taxon>Bifurcata</taxon>
        <taxon>Unidentata</taxon>
        <taxon>Episquamata</taxon>
        <taxon>Laterata</taxon>
        <taxon>Teiioidea</taxon>
        <taxon>Teiidae</taxon>
        <taxon>Salvator</taxon>
    </lineage>
</organism>
<dbReference type="PANTHER" id="PTHR24124">
    <property type="entry name" value="ANKYRIN REPEAT FAMILY A"/>
    <property type="match status" value="1"/>
</dbReference>